<dbReference type="PANTHER" id="PTHR30273">
    <property type="entry name" value="PERIPLASMIC SIGNAL SENSOR AND SIGMA FACTOR ACTIVATOR FECR-RELATED"/>
    <property type="match status" value="1"/>
</dbReference>
<dbReference type="PIRSF" id="PIRSF018266">
    <property type="entry name" value="FecR"/>
    <property type="match status" value="1"/>
</dbReference>
<keyword evidence="1" id="KW-0812">Transmembrane</keyword>
<dbReference type="PANTHER" id="PTHR30273:SF2">
    <property type="entry name" value="PROTEIN FECR"/>
    <property type="match status" value="1"/>
</dbReference>
<dbReference type="RefSeq" id="WP_114790650.1">
    <property type="nucleotide sequence ID" value="NZ_CP139960.1"/>
</dbReference>
<dbReference type="Pfam" id="PF04773">
    <property type="entry name" value="FecR"/>
    <property type="match status" value="1"/>
</dbReference>
<name>A0ABZ0W7A6_9BACT</name>
<proteinExistence type="predicted"/>
<dbReference type="Proteomes" id="UP001325680">
    <property type="component" value="Chromosome"/>
</dbReference>
<feature type="domain" description="Protein FecR C-terminal" evidence="3">
    <location>
        <begin position="286"/>
        <end position="353"/>
    </location>
</feature>
<dbReference type="Gene3D" id="2.60.120.1440">
    <property type="match status" value="1"/>
</dbReference>
<feature type="transmembrane region" description="Helical" evidence="1">
    <location>
        <begin position="93"/>
        <end position="114"/>
    </location>
</feature>
<evidence type="ECO:0000259" key="3">
    <source>
        <dbReference type="Pfam" id="PF16344"/>
    </source>
</evidence>
<reference evidence="4 5" key="1">
    <citation type="submission" date="2023-12" db="EMBL/GenBank/DDBJ databases">
        <title>Genome sequencing and assembly of bacterial species from a model synthetic community.</title>
        <authorList>
            <person name="Hogle S.L."/>
        </authorList>
    </citation>
    <scope>NUCLEOTIDE SEQUENCE [LARGE SCALE GENOMIC DNA]</scope>
    <source>
        <strain evidence="4 5">HAMBI_3031</strain>
    </source>
</reference>
<protein>
    <submittedName>
        <fullName evidence="4">FecR domain-containing protein</fullName>
    </submittedName>
</protein>
<keyword evidence="1" id="KW-0472">Membrane</keyword>
<sequence length="356" mass="40550">MDRNRLIELFTKRESGILTLPEARELNEYLKENPSDSQLADLLDKTLQGRFHQQDNFDSAQLKKRLQRIHERLSQEDITPANADDPKGRIRKIVRIIAAVLLLTIGCTVVYRQFTESNPVDHSKNILTTKKGSKSNLVLPDGTKVLLNSDTRLSYNQSFGKEAREVTLEGEAYFEVVKDARHPFIVHTNAMDIKVLGTVFNVRAYQNEKNTQTTLLEGSVEVTLNKRNERNLVVLKPHEKIVVNNNPDHTAPLTADEMPVADISVLTIKTKQEDSSILETDWTKNKLAFDQVSYSEVFPELERWYGVTITVKDSSILTRKISGIYENESIGDVMESLKLATGFRYTIDGNRLKIYK</sequence>
<organism evidence="4 5">
    <name type="scientific">Niabella yanshanensis</name>
    <dbReference type="NCBI Taxonomy" id="577386"/>
    <lineage>
        <taxon>Bacteria</taxon>
        <taxon>Pseudomonadati</taxon>
        <taxon>Bacteroidota</taxon>
        <taxon>Chitinophagia</taxon>
        <taxon>Chitinophagales</taxon>
        <taxon>Chitinophagaceae</taxon>
        <taxon>Niabella</taxon>
    </lineage>
</organism>
<gene>
    <name evidence="4" type="ORF">U0035_19730</name>
</gene>
<accession>A0ABZ0W7A6</accession>
<evidence type="ECO:0000259" key="2">
    <source>
        <dbReference type="Pfam" id="PF04773"/>
    </source>
</evidence>
<keyword evidence="5" id="KW-1185">Reference proteome</keyword>
<evidence type="ECO:0000313" key="4">
    <source>
        <dbReference type="EMBL" id="WQD37900.1"/>
    </source>
</evidence>
<dbReference type="EMBL" id="CP139960">
    <property type="protein sequence ID" value="WQD37900.1"/>
    <property type="molecule type" value="Genomic_DNA"/>
</dbReference>
<feature type="domain" description="FecR protein" evidence="2">
    <location>
        <begin position="127"/>
        <end position="221"/>
    </location>
</feature>
<dbReference type="InterPro" id="IPR012373">
    <property type="entry name" value="Ferrdict_sens_TM"/>
</dbReference>
<dbReference type="InterPro" id="IPR006860">
    <property type="entry name" value="FecR"/>
</dbReference>
<dbReference type="InterPro" id="IPR032508">
    <property type="entry name" value="FecR_C"/>
</dbReference>
<dbReference type="Gene3D" id="3.55.50.30">
    <property type="match status" value="1"/>
</dbReference>
<keyword evidence="1" id="KW-1133">Transmembrane helix</keyword>
<evidence type="ECO:0000256" key="1">
    <source>
        <dbReference type="SAM" id="Phobius"/>
    </source>
</evidence>
<dbReference type="Pfam" id="PF16344">
    <property type="entry name" value="FecR_C"/>
    <property type="match status" value="1"/>
</dbReference>
<evidence type="ECO:0000313" key="5">
    <source>
        <dbReference type="Proteomes" id="UP001325680"/>
    </source>
</evidence>